<dbReference type="Proteomes" id="UP001174908">
    <property type="component" value="Unassembled WGS sequence"/>
</dbReference>
<protein>
    <submittedName>
        <fullName evidence="3">Bifunctional hydroxymethylpyrimidine kinase/phosphomethylpyrimidine kinase</fullName>
        <ecNumber evidence="3">2.7.1.49</ecNumber>
        <ecNumber evidence="3">2.7.4.7</ecNumber>
    </submittedName>
</protein>
<organism evidence="3 4">
    <name type="scientific">Variovorax dokdonensis</name>
    <dbReference type="NCBI Taxonomy" id="344883"/>
    <lineage>
        <taxon>Bacteria</taxon>
        <taxon>Pseudomonadati</taxon>
        <taxon>Pseudomonadota</taxon>
        <taxon>Betaproteobacteria</taxon>
        <taxon>Burkholderiales</taxon>
        <taxon>Comamonadaceae</taxon>
        <taxon>Variovorax</taxon>
    </lineage>
</organism>
<dbReference type="PANTHER" id="PTHR20858">
    <property type="entry name" value="PHOSPHOMETHYLPYRIMIDINE KINASE"/>
    <property type="match status" value="1"/>
</dbReference>
<reference evidence="3" key="1">
    <citation type="submission" date="2023-06" db="EMBL/GenBank/DDBJ databases">
        <authorList>
            <person name="Jiang Y."/>
            <person name="Liu Q."/>
        </authorList>
    </citation>
    <scope>NUCLEOTIDE SEQUENCE</scope>
    <source>
        <strain evidence="3">CGMCC 1.12089</strain>
    </source>
</reference>
<dbReference type="RefSeq" id="WP_286658234.1">
    <property type="nucleotide sequence ID" value="NZ_JASZYV010000001.1"/>
</dbReference>
<gene>
    <name evidence="3" type="ORF">QTH91_01320</name>
</gene>
<feature type="domain" description="Pyridoxamine kinase/Phosphomethylpyrimidine kinase" evidence="2">
    <location>
        <begin position="49"/>
        <end position="291"/>
    </location>
</feature>
<name>A0ABT7N5B6_9BURK</name>
<evidence type="ECO:0000313" key="4">
    <source>
        <dbReference type="Proteomes" id="UP001174908"/>
    </source>
</evidence>
<dbReference type="EC" id="2.7.4.7" evidence="3"/>
<keyword evidence="4" id="KW-1185">Reference proteome</keyword>
<feature type="region of interest" description="Disordered" evidence="1">
    <location>
        <begin position="304"/>
        <end position="329"/>
    </location>
</feature>
<dbReference type="EMBL" id="JASZYV010000001">
    <property type="protein sequence ID" value="MDM0043110.1"/>
    <property type="molecule type" value="Genomic_DNA"/>
</dbReference>
<keyword evidence="3" id="KW-0418">Kinase</keyword>
<feature type="region of interest" description="Disordered" evidence="1">
    <location>
        <begin position="1"/>
        <end position="37"/>
    </location>
</feature>
<comment type="caution">
    <text evidence="3">The sequence shown here is derived from an EMBL/GenBank/DDBJ whole genome shotgun (WGS) entry which is preliminary data.</text>
</comment>
<dbReference type="InterPro" id="IPR013749">
    <property type="entry name" value="PM/HMP-P_kinase-1"/>
</dbReference>
<dbReference type="InterPro" id="IPR029056">
    <property type="entry name" value="Ribokinase-like"/>
</dbReference>
<dbReference type="GO" id="GO:0008902">
    <property type="term" value="F:hydroxymethylpyrimidine kinase activity"/>
    <property type="evidence" value="ECO:0007669"/>
    <property type="project" value="UniProtKB-EC"/>
</dbReference>
<dbReference type="GO" id="GO:0008972">
    <property type="term" value="F:phosphomethylpyrimidine kinase activity"/>
    <property type="evidence" value="ECO:0007669"/>
    <property type="project" value="UniProtKB-EC"/>
</dbReference>
<sequence length="329" mass="35010">MKTSLLPTGDAGVPDDLSGGGQAPENDDEEAREQSQAVPPSVLVFNASDPSGAGGLAGDTLAIASVGAHVLPVVTGTYVRDSAEIFDFFAFDEDAVAEQSRAILEDVPVQLIKVGFAGTPENLAQIAETTSDYPDVPVVAYMPNLSWWEENQIEGYLDAFRELILPQTTVLVGNHSTLWRWLLPDWNGERPPSARDVAMAAGELGVPYTLVTGLMLPEQYIDNVLASPQAVLASEKYERLEAVFAGAGDTLSAALAALLACGTDLVSATSEALSYMDRCLDAGFRPGMGHVLPDRLFWAQADAEENGDAPQDPAEGLSDFALPPHETRH</sequence>
<dbReference type="PANTHER" id="PTHR20858:SF17">
    <property type="entry name" value="HYDROXYMETHYLPYRIMIDINE_PHOSPHOMETHYLPYRIMIDINE KINASE THI20-RELATED"/>
    <property type="match status" value="1"/>
</dbReference>
<keyword evidence="3" id="KW-0808">Transferase</keyword>
<evidence type="ECO:0000259" key="2">
    <source>
        <dbReference type="Pfam" id="PF08543"/>
    </source>
</evidence>
<dbReference type="EC" id="2.7.1.49" evidence="3"/>
<dbReference type="SUPFAM" id="SSF53613">
    <property type="entry name" value="Ribokinase-like"/>
    <property type="match status" value="1"/>
</dbReference>
<accession>A0ABT7N5B6</accession>
<evidence type="ECO:0000256" key="1">
    <source>
        <dbReference type="SAM" id="MobiDB-lite"/>
    </source>
</evidence>
<dbReference type="Gene3D" id="3.40.1190.20">
    <property type="match status" value="1"/>
</dbReference>
<proteinExistence type="predicted"/>
<dbReference type="Pfam" id="PF08543">
    <property type="entry name" value="Phos_pyr_kin"/>
    <property type="match status" value="1"/>
</dbReference>
<evidence type="ECO:0000313" key="3">
    <source>
        <dbReference type="EMBL" id="MDM0043110.1"/>
    </source>
</evidence>